<evidence type="ECO:0000313" key="4">
    <source>
        <dbReference type="Proteomes" id="UP000008803"/>
    </source>
</evidence>
<evidence type="ECO:0008006" key="5">
    <source>
        <dbReference type="Google" id="ProtNLM"/>
    </source>
</evidence>
<dbReference type="Pfam" id="PF12957">
    <property type="entry name" value="DUF3846"/>
    <property type="match status" value="1"/>
</dbReference>
<dbReference type="Proteomes" id="UP000008803">
    <property type="component" value="Chromosome"/>
</dbReference>
<dbReference type="PATRIC" id="fig|657319.3.peg.2424"/>
<evidence type="ECO:0000259" key="2">
    <source>
        <dbReference type="Pfam" id="PF14191"/>
    </source>
</evidence>
<evidence type="ECO:0000313" key="3">
    <source>
        <dbReference type="EMBL" id="CBK95611.1"/>
    </source>
</evidence>
<dbReference type="EMBL" id="FP929044">
    <property type="protein sequence ID" value="CBK95611.1"/>
    <property type="molecule type" value="Genomic_DNA"/>
</dbReference>
<organism evidence="3 4">
    <name type="scientific">[Eubacterium] siraeum 70/3</name>
    <dbReference type="NCBI Taxonomy" id="657319"/>
    <lineage>
        <taxon>Bacteria</taxon>
        <taxon>Bacillati</taxon>
        <taxon>Bacillota</taxon>
        <taxon>Clostridia</taxon>
        <taxon>Eubacteriales</taxon>
        <taxon>Oscillospiraceae</taxon>
        <taxon>Oscillospiraceae incertae sedis</taxon>
    </lineage>
</organism>
<dbReference type="Pfam" id="PF14191">
    <property type="entry name" value="YodL"/>
    <property type="match status" value="1"/>
</dbReference>
<gene>
    <name evidence="3" type="ORF">EUS_02800</name>
</gene>
<feature type="domain" description="DUF3846" evidence="1">
    <location>
        <begin position="114"/>
        <end position="180"/>
    </location>
</feature>
<feature type="domain" description="YodL-like" evidence="2">
    <location>
        <begin position="4"/>
        <end position="94"/>
    </location>
</feature>
<sequence length="347" mass="39829">MKRDTNNVAFMNYESLPKFQGSSEIDSSLYDKVFEGEVNCFTLEKLYEIFNLEHPAGYKGRSMSVSDVVEIIDGNTGKSYFHFCDSFGFQQISFKPEKTQVSDRFLSLADQEKISVLLVPVGKSPVVKEIPNTYEAMKELVGGGGLDEYMPFEDDAAIVCNRDGKQEKLPMNRAVYQSPKRTEMSYSELKSLFREAENKRQHLTAHIVFTADTFKKPYSEFERTYEVSSDNKAFQSRMGGYSIYGASLDGVDPCLRMEGLMADEMGGKEGWKIEKCFLIEDSREVADIIHGDFFIARSNIADEKYDSLTQEQMLTYKRLFRYPERFHETAHGIEIESFKPDRAEKER</sequence>
<name>D4JR92_9FIRM</name>
<proteinExistence type="predicted"/>
<dbReference type="AlphaFoldDB" id="D4JR92"/>
<reference evidence="3 4" key="2">
    <citation type="submission" date="2010-03" db="EMBL/GenBank/DDBJ databases">
        <authorList>
            <person name="Pajon A."/>
        </authorList>
    </citation>
    <scope>NUCLEOTIDE SEQUENCE [LARGE SCALE GENOMIC DNA]</scope>
    <source>
        <strain evidence="3 4">70/3</strain>
    </source>
</reference>
<dbReference type="BioCyc" id="ESIR657319:G136K-236-MONOMER"/>
<reference evidence="3 4" key="1">
    <citation type="submission" date="2010-03" db="EMBL/GenBank/DDBJ databases">
        <title>The genome sequence of Eubacterium siraeum 70/3.</title>
        <authorList>
            <consortium name="metaHIT consortium -- http://www.metahit.eu/"/>
            <person name="Pajon A."/>
            <person name="Turner K."/>
            <person name="Parkhill J."/>
            <person name="Duncan S."/>
            <person name="Flint H."/>
        </authorList>
    </citation>
    <scope>NUCLEOTIDE SEQUENCE [LARGE SCALE GENOMIC DNA]</scope>
    <source>
        <strain evidence="3 4">70/3</strain>
    </source>
</reference>
<dbReference type="KEGG" id="esu:EUS_02800"/>
<dbReference type="HOGENOM" id="CLU_798638_0_0_9"/>
<dbReference type="InterPro" id="IPR024559">
    <property type="entry name" value="DUF3846"/>
</dbReference>
<dbReference type="InterPro" id="IPR025923">
    <property type="entry name" value="YodL-like_dom"/>
</dbReference>
<protein>
    <recommendedName>
        <fullName evidence="5">DUF3846 domain-containing protein</fullName>
    </recommendedName>
</protein>
<accession>D4JR92</accession>
<evidence type="ECO:0000259" key="1">
    <source>
        <dbReference type="Pfam" id="PF12957"/>
    </source>
</evidence>